<dbReference type="AlphaFoldDB" id="A0AAV3RUR0"/>
<dbReference type="Proteomes" id="UP001454036">
    <property type="component" value="Unassembled WGS sequence"/>
</dbReference>
<evidence type="ECO:0000313" key="3">
    <source>
        <dbReference type="Proteomes" id="UP001454036"/>
    </source>
</evidence>
<comment type="caution">
    <text evidence="2">The sequence shown here is derived from an EMBL/GenBank/DDBJ whole genome shotgun (WGS) entry which is preliminary data.</text>
</comment>
<keyword evidence="3" id="KW-1185">Reference proteome</keyword>
<sequence>MLKGMDHPKYGDQTEIQRTGRGGVAPAHPDESPGDPPSLSNGHLHSGTLIGLINHNNLFVQMLLVSLQRANHTSIKLNTVGNHHLLNKGCSLPLQ</sequence>
<evidence type="ECO:0000256" key="1">
    <source>
        <dbReference type="SAM" id="MobiDB-lite"/>
    </source>
</evidence>
<feature type="region of interest" description="Disordered" evidence="1">
    <location>
        <begin position="1"/>
        <end position="46"/>
    </location>
</feature>
<dbReference type="EMBL" id="BAABME010012022">
    <property type="protein sequence ID" value="GAA0184615.1"/>
    <property type="molecule type" value="Genomic_DNA"/>
</dbReference>
<evidence type="ECO:0000313" key="2">
    <source>
        <dbReference type="EMBL" id="GAA0184615.1"/>
    </source>
</evidence>
<proteinExistence type="predicted"/>
<organism evidence="2 3">
    <name type="scientific">Lithospermum erythrorhizon</name>
    <name type="common">Purple gromwell</name>
    <name type="synonym">Lithospermum officinale var. erythrorhizon</name>
    <dbReference type="NCBI Taxonomy" id="34254"/>
    <lineage>
        <taxon>Eukaryota</taxon>
        <taxon>Viridiplantae</taxon>
        <taxon>Streptophyta</taxon>
        <taxon>Embryophyta</taxon>
        <taxon>Tracheophyta</taxon>
        <taxon>Spermatophyta</taxon>
        <taxon>Magnoliopsida</taxon>
        <taxon>eudicotyledons</taxon>
        <taxon>Gunneridae</taxon>
        <taxon>Pentapetalae</taxon>
        <taxon>asterids</taxon>
        <taxon>lamiids</taxon>
        <taxon>Boraginales</taxon>
        <taxon>Boraginaceae</taxon>
        <taxon>Boraginoideae</taxon>
        <taxon>Lithospermeae</taxon>
        <taxon>Lithospermum</taxon>
    </lineage>
</organism>
<feature type="compositionally biased region" description="Basic and acidic residues" evidence="1">
    <location>
        <begin position="1"/>
        <end position="12"/>
    </location>
</feature>
<name>A0AAV3RUR0_LITER</name>
<gene>
    <name evidence="2" type="ORF">LIER_31903</name>
</gene>
<accession>A0AAV3RUR0</accession>
<protein>
    <submittedName>
        <fullName evidence="2">Uncharacterized protein</fullName>
    </submittedName>
</protein>
<reference evidence="2 3" key="1">
    <citation type="submission" date="2024-01" db="EMBL/GenBank/DDBJ databases">
        <title>The complete chloroplast genome sequence of Lithospermum erythrorhizon: insights into the phylogenetic relationship among Boraginaceae species and the maternal lineages of purple gromwells.</title>
        <authorList>
            <person name="Okada T."/>
            <person name="Watanabe K."/>
        </authorList>
    </citation>
    <scope>NUCLEOTIDE SEQUENCE [LARGE SCALE GENOMIC DNA]</scope>
</reference>